<dbReference type="VEuPathDB" id="VectorBase:GPPI030706"/>
<dbReference type="STRING" id="67801.A0A1B0BHY8"/>
<protein>
    <submittedName>
        <fullName evidence="1">Uncharacterized protein</fullName>
    </submittedName>
</protein>
<sequence>MMERAKALASISRDTYLDVLRLRLGGHGLEELLSSAYPTFRTHVVRLQMPTWINSAGSCYNRDGWDHFIGDEGDAFHISHRPAKILFDDTD</sequence>
<dbReference type="EnsemblMetazoa" id="GPPI030706-RA">
    <property type="protein sequence ID" value="GPPI030706-PA"/>
    <property type="gene ID" value="GPPI030706"/>
</dbReference>
<name>A0A1B0BHY8_9MUSC</name>
<reference evidence="1" key="2">
    <citation type="submission" date="2020-05" db="UniProtKB">
        <authorList>
            <consortium name="EnsemblMetazoa"/>
        </authorList>
    </citation>
    <scope>IDENTIFICATION</scope>
    <source>
        <strain evidence="1">IAEA</strain>
    </source>
</reference>
<dbReference type="EMBL" id="JXJN01014659">
    <property type="status" value="NOT_ANNOTATED_CDS"/>
    <property type="molecule type" value="Genomic_DNA"/>
</dbReference>
<dbReference type="AlphaFoldDB" id="A0A1B0BHY8"/>
<evidence type="ECO:0000313" key="2">
    <source>
        <dbReference type="Proteomes" id="UP000092460"/>
    </source>
</evidence>
<evidence type="ECO:0000313" key="1">
    <source>
        <dbReference type="EnsemblMetazoa" id="GPPI030706-PA"/>
    </source>
</evidence>
<accession>A0A1B0BHY8</accession>
<proteinExistence type="predicted"/>
<organism evidence="1 2">
    <name type="scientific">Glossina palpalis gambiensis</name>
    <dbReference type="NCBI Taxonomy" id="67801"/>
    <lineage>
        <taxon>Eukaryota</taxon>
        <taxon>Metazoa</taxon>
        <taxon>Ecdysozoa</taxon>
        <taxon>Arthropoda</taxon>
        <taxon>Hexapoda</taxon>
        <taxon>Insecta</taxon>
        <taxon>Pterygota</taxon>
        <taxon>Neoptera</taxon>
        <taxon>Endopterygota</taxon>
        <taxon>Diptera</taxon>
        <taxon>Brachycera</taxon>
        <taxon>Muscomorpha</taxon>
        <taxon>Hippoboscoidea</taxon>
        <taxon>Glossinidae</taxon>
        <taxon>Glossina</taxon>
    </lineage>
</organism>
<dbReference type="Proteomes" id="UP000092460">
    <property type="component" value="Unassembled WGS sequence"/>
</dbReference>
<keyword evidence="2" id="KW-1185">Reference proteome</keyword>
<reference evidence="2" key="1">
    <citation type="submission" date="2015-01" db="EMBL/GenBank/DDBJ databases">
        <authorList>
            <person name="Aksoy S."/>
            <person name="Warren W."/>
            <person name="Wilson R.K."/>
        </authorList>
    </citation>
    <scope>NUCLEOTIDE SEQUENCE [LARGE SCALE GENOMIC DNA]</scope>
    <source>
        <strain evidence="2">IAEA</strain>
    </source>
</reference>